<dbReference type="InterPro" id="IPR003343">
    <property type="entry name" value="Big_2"/>
</dbReference>
<dbReference type="RefSeq" id="WP_406786988.1">
    <property type="nucleotide sequence ID" value="NZ_JBJIAA010000005.1"/>
</dbReference>
<comment type="caution">
    <text evidence="3">The sequence shown here is derived from an EMBL/GenBank/DDBJ whole genome shotgun (WGS) entry which is preliminary data.</text>
</comment>
<evidence type="ECO:0000313" key="4">
    <source>
        <dbReference type="Proteomes" id="UP001623592"/>
    </source>
</evidence>
<accession>A0ABW8TCU0</accession>
<dbReference type="Pfam" id="PF02368">
    <property type="entry name" value="Big_2"/>
    <property type="match status" value="3"/>
</dbReference>
<feature type="domain" description="BIG2" evidence="2">
    <location>
        <begin position="131"/>
        <end position="205"/>
    </location>
</feature>
<dbReference type="SUPFAM" id="SSF49373">
    <property type="entry name" value="Invasin/intimin cell-adhesion fragments"/>
    <property type="match status" value="3"/>
</dbReference>
<evidence type="ECO:0000259" key="2">
    <source>
        <dbReference type="SMART" id="SM00635"/>
    </source>
</evidence>
<evidence type="ECO:0000256" key="1">
    <source>
        <dbReference type="SAM" id="SignalP"/>
    </source>
</evidence>
<dbReference type="InterPro" id="IPR008964">
    <property type="entry name" value="Invasin/intimin_cell_adhesion"/>
</dbReference>
<dbReference type="EMBL" id="JBJIAA010000005">
    <property type="protein sequence ID" value="MFL0250329.1"/>
    <property type="molecule type" value="Genomic_DNA"/>
</dbReference>
<feature type="signal peptide" evidence="1">
    <location>
        <begin position="1"/>
        <end position="25"/>
    </location>
</feature>
<evidence type="ECO:0000313" key="3">
    <source>
        <dbReference type="EMBL" id="MFL0250329.1"/>
    </source>
</evidence>
<organism evidence="3 4">
    <name type="scientific">Clostridium neuense</name>
    <dbReference type="NCBI Taxonomy" id="1728934"/>
    <lineage>
        <taxon>Bacteria</taxon>
        <taxon>Bacillati</taxon>
        <taxon>Bacillota</taxon>
        <taxon>Clostridia</taxon>
        <taxon>Eubacteriales</taxon>
        <taxon>Clostridiaceae</taxon>
        <taxon>Clostridium</taxon>
    </lineage>
</organism>
<keyword evidence="4" id="KW-1185">Reference proteome</keyword>
<dbReference type="PROSITE" id="PS51257">
    <property type="entry name" value="PROKAR_LIPOPROTEIN"/>
    <property type="match status" value="1"/>
</dbReference>
<dbReference type="SMART" id="SM00635">
    <property type="entry name" value="BID_2"/>
    <property type="match status" value="3"/>
</dbReference>
<dbReference type="Gene3D" id="2.60.40.1080">
    <property type="match status" value="3"/>
</dbReference>
<feature type="domain" description="BIG2" evidence="2">
    <location>
        <begin position="211"/>
        <end position="286"/>
    </location>
</feature>
<dbReference type="Proteomes" id="UP001623592">
    <property type="component" value="Unassembled WGS sequence"/>
</dbReference>
<proteinExistence type="predicted"/>
<keyword evidence="1" id="KW-0732">Signal</keyword>
<reference evidence="3 4" key="1">
    <citation type="submission" date="2024-11" db="EMBL/GenBank/DDBJ databases">
        <authorList>
            <person name="Heng Y.C."/>
            <person name="Lim A.C.H."/>
            <person name="Lee J.K.Y."/>
            <person name="Kittelmann S."/>
        </authorList>
    </citation>
    <scope>NUCLEOTIDE SEQUENCE [LARGE SCALE GENOMIC DNA]</scope>
    <source>
        <strain evidence="3 4">WILCCON 0114</strain>
    </source>
</reference>
<name>A0ABW8TCU0_9CLOT</name>
<sequence length="289" mass="30308">MRRNLKGALAVFLFVSVGCFQGAHAASIKNNNKNLNGKVQYRAARQVGLNNNETLTLNKTTDSLTVGEGDKLTASLNNVSMPFVEWISSDPSVVYVEPNGEVTANEAGQATLTAKCGELTASCVVTVKDGTGSKIKLNKIIDILNTGDVDQLSVQATSDNIASEVKWSTTNPSIAKVDANGKVTASGRGTAWITVSYGSKIEGTCMVNVSDGEQFAINKTTETLQVGDMDTLTATLNNKVDRDVTFMTNSSRVATVDGNGKLIATGKGTAVIIAVSKDGTMAACTVTVE</sequence>
<gene>
    <name evidence="3" type="ORF">ACJDT4_07820</name>
</gene>
<feature type="chain" id="PRO_5047032100" evidence="1">
    <location>
        <begin position="26"/>
        <end position="289"/>
    </location>
</feature>
<protein>
    <submittedName>
        <fullName evidence="3">Ig domain-containing protein</fullName>
    </submittedName>
</protein>
<feature type="domain" description="BIG2" evidence="2">
    <location>
        <begin position="51"/>
        <end position="126"/>
    </location>
</feature>